<evidence type="ECO:0000256" key="4">
    <source>
        <dbReference type="ARBA" id="ARBA00023136"/>
    </source>
</evidence>
<feature type="transmembrane region" description="Helical" evidence="5">
    <location>
        <begin position="518"/>
        <end position="548"/>
    </location>
</feature>
<dbReference type="OrthoDB" id="66620at2759"/>
<evidence type="ECO:0000313" key="9">
    <source>
        <dbReference type="Proteomes" id="UP001151532"/>
    </source>
</evidence>
<feature type="transmembrane region" description="Helical" evidence="5">
    <location>
        <begin position="560"/>
        <end position="579"/>
    </location>
</feature>
<dbReference type="GO" id="GO:0016020">
    <property type="term" value="C:membrane"/>
    <property type="evidence" value="ECO:0007669"/>
    <property type="project" value="UniProtKB-SubCell"/>
</dbReference>
<dbReference type="GO" id="GO:0140359">
    <property type="term" value="F:ABC-type transporter activity"/>
    <property type="evidence" value="ECO:0007669"/>
    <property type="project" value="InterPro"/>
</dbReference>
<keyword evidence="8" id="KW-0067">ATP-binding</keyword>
<feature type="domain" description="ABC-2 type transporter transmembrane" evidence="6">
    <location>
        <begin position="425"/>
        <end position="637"/>
    </location>
</feature>
<organism evidence="8 9">
    <name type="scientific">Salix purpurea</name>
    <name type="common">Purple osier willow</name>
    <dbReference type="NCBI Taxonomy" id="77065"/>
    <lineage>
        <taxon>Eukaryota</taxon>
        <taxon>Viridiplantae</taxon>
        <taxon>Streptophyta</taxon>
        <taxon>Embryophyta</taxon>
        <taxon>Tracheophyta</taxon>
        <taxon>Spermatophyta</taxon>
        <taxon>Magnoliopsida</taxon>
        <taxon>eudicotyledons</taxon>
        <taxon>Gunneridae</taxon>
        <taxon>Pentapetalae</taxon>
        <taxon>rosids</taxon>
        <taxon>fabids</taxon>
        <taxon>Malpighiales</taxon>
        <taxon>Salicaceae</taxon>
        <taxon>Saliceae</taxon>
        <taxon>Salix</taxon>
    </lineage>
</organism>
<evidence type="ECO:0000313" key="8">
    <source>
        <dbReference type="EMBL" id="KAJ6755261.1"/>
    </source>
</evidence>
<reference evidence="8" key="2">
    <citation type="journal article" date="2023" name="Int. J. Mol. Sci.">
        <title>De Novo Assembly and Annotation of 11 Diverse Shrub Willow (Salix) Genomes Reveals Novel Gene Organization in Sex-Linked Regions.</title>
        <authorList>
            <person name="Hyden B."/>
            <person name="Feng K."/>
            <person name="Yates T.B."/>
            <person name="Jawdy S."/>
            <person name="Cereghino C."/>
            <person name="Smart L.B."/>
            <person name="Muchero W."/>
        </authorList>
    </citation>
    <scope>NUCLEOTIDE SEQUENCE</scope>
    <source>
        <tissue evidence="8">Shoot tip</tissue>
    </source>
</reference>
<gene>
    <name evidence="8" type="ORF">OIU79_027801</name>
</gene>
<dbReference type="EMBL" id="JAPFFK010000007">
    <property type="protein sequence ID" value="KAJ6755261.1"/>
    <property type="molecule type" value="Genomic_DNA"/>
</dbReference>
<evidence type="ECO:0000256" key="2">
    <source>
        <dbReference type="ARBA" id="ARBA00022692"/>
    </source>
</evidence>
<evidence type="ECO:0000256" key="5">
    <source>
        <dbReference type="SAM" id="Phobius"/>
    </source>
</evidence>
<keyword evidence="9" id="KW-1185">Reference proteome</keyword>
<dbReference type="InterPro" id="IPR027417">
    <property type="entry name" value="P-loop_NTPase"/>
</dbReference>
<evidence type="ECO:0000256" key="3">
    <source>
        <dbReference type="ARBA" id="ARBA00022989"/>
    </source>
</evidence>
<comment type="caution">
    <text evidence="8">The sequence shown here is derived from an EMBL/GenBank/DDBJ whole genome shotgun (WGS) entry which is preliminary data.</text>
</comment>
<dbReference type="Gene3D" id="3.40.50.300">
    <property type="entry name" value="P-loop containing nucleotide triphosphate hydrolases"/>
    <property type="match status" value="1"/>
</dbReference>
<evidence type="ECO:0000259" key="7">
    <source>
        <dbReference type="Pfam" id="PF14510"/>
    </source>
</evidence>
<dbReference type="PANTHER" id="PTHR48040">
    <property type="entry name" value="PLEIOTROPIC DRUG RESISTANCE PROTEIN 1-LIKE ISOFORM X1"/>
    <property type="match status" value="1"/>
</dbReference>
<keyword evidence="4 5" id="KW-0472">Membrane</keyword>
<feature type="transmembrane region" description="Helical" evidence="5">
    <location>
        <begin position="475"/>
        <end position="494"/>
    </location>
</feature>
<feature type="domain" description="Pleiotropic ABC efflux transporter N-terminal" evidence="7">
    <location>
        <begin position="93"/>
        <end position="149"/>
    </location>
</feature>
<name>A0A9Q1A284_SALPP</name>
<dbReference type="InterPro" id="IPR029481">
    <property type="entry name" value="ABC_trans_N"/>
</dbReference>
<keyword evidence="2 5" id="KW-0812">Transmembrane</keyword>
<dbReference type="Pfam" id="PF14510">
    <property type="entry name" value="ABC_trans_N"/>
    <property type="match status" value="1"/>
</dbReference>
<keyword evidence="3 5" id="KW-1133">Transmembrane helix</keyword>
<keyword evidence="8" id="KW-0547">Nucleotide-binding</keyword>
<sequence>MAAASNGSEFFELDVDPVRESFSRPSNAESLEDDENELVWEAISRLPSNKRGNFAVMRKSPSEHDRSGGYGEREEMIDVRRLDRHKRELVVKKALDTNAQDNHKLLSAIKERLDRVGIEVPKVEVRFENLNISAKVQTGSRALPTLINVARDLGEGLLTKLGIFRAKRFPLTILNDISGAVKPGSSTFSCGDQATILERPLICYQYLSANYCFHEDSAENLSCLTWSFILQKSGNITYNGQKIDDFYVQRTSAYISQTDNHIAELTVRETLDFAACWQGASDGFGGYMEDLVRLEKEKNIRPNPEVDAFMKASSVGGKKHSISTDYVLKVLGLDVCSETVVGNDMLRGVSGGQRKRVTSKKDQAQYWADQSKPYEFLPTSEIAKAFKNSKYGKYVDAELSVPFDKSKSHVSALSKTKYAVSRWELFKTCFSREVLLISRHRFLYIFRTCQVAFVGLVTCTLFLRTRLHPTDEMNGNLYLSCLFFGLVHMMFNGFSELSLLIFRLPVFYKQRDNLFHPAWVWSVASFILRLPYSIVEAVVWSCVVYYTVGFAPGVGRFFRFMLLLFSIHQMALGLFRTMGSIARDLVVANTFGSAALLAIFLLGGFIIPKAMIKPWWIWGYWLSPLTYGQRAISVNEFGAERWIKKSSNGNNTVGKQHSLSAQFAFQ</sequence>
<dbReference type="PANTHER" id="PTHR48040:SF13">
    <property type="entry name" value="ABC TRANSPORTER G FAMILY MEMBER 31"/>
    <property type="match status" value="1"/>
</dbReference>
<accession>A0A9Q1A284</accession>
<reference evidence="8" key="1">
    <citation type="submission" date="2022-11" db="EMBL/GenBank/DDBJ databases">
        <authorList>
            <person name="Hyden B.L."/>
            <person name="Feng K."/>
            <person name="Yates T."/>
            <person name="Jawdy S."/>
            <person name="Smart L.B."/>
            <person name="Muchero W."/>
        </authorList>
    </citation>
    <scope>NUCLEOTIDE SEQUENCE</scope>
    <source>
        <tissue evidence="8">Shoot tip</tissue>
    </source>
</reference>
<feature type="transmembrane region" description="Helical" evidence="5">
    <location>
        <begin position="585"/>
        <end position="607"/>
    </location>
</feature>
<feature type="transmembrane region" description="Helical" evidence="5">
    <location>
        <begin position="442"/>
        <end position="463"/>
    </location>
</feature>
<dbReference type="Proteomes" id="UP001151532">
    <property type="component" value="Chromosome 16"/>
</dbReference>
<evidence type="ECO:0000256" key="1">
    <source>
        <dbReference type="ARBA" id="ARBA00004141"/>
    </source>
</evidence>
<dbReference type="AlphaFoldDB" id="A0A9Q1A284"/>
<dbReference type="Pfam" id="PF01061">
    <property type="entry name" value="ABC2_membrane"/>
    <property type="match status" value="1"/>
</dbReference>
<comment type="subcellular location">
    <subcellularLocation>
        <location evidence="1">Membrane</location>
        <topology evidence="1">Multi-pass membrane protein</topology>
    </subcellularLocation>
</comment>
<dbReference type="InterPro" id="IPR013525">
    <property type="entry name" value="ABC2_TM"/>
</dbReference>
<evidence type="ECO:0000259" key="6">
    <source>
        <dbReference type="Pfam" id="PF01061"/>
    </source>
</evidence>
<dbReference type="GO" id="GO:0005524">
    <property type="term" value="F:ATP binding"/>
    <property type="evidence" value="ECO:0007669"/>
    <property type="project" value="UniProtKB-KW"/>
</dbReference>
<protein>
    <submittedName>
        <fullName evidence="8">ATP-BINDING CASSETTE TRANSPORTER</fullName>
    </submittedName>
</protein>
<proteinExistence type="predicted"/>